<name>A0A9D5HTK9_9LILI</name>
<dbReference type="Gene3D" id="1.25.40.10">
    <property type="entry name" value="Tetratricopeptide repeat domain"/>
    <property type="match status" value="6"/>
</dbReference>
<dbReference type="FunFam" id="1.25.40.10:FF:000344">
    <property type="entry name" value="Pentatricopeptide repeat-containing protein"/>
    <property type="match status" value="1"/>
</dbReference>
<feature type="repeat" description="PPR" evidence="2">
    <location>
        <begin position="87"/>
        <end position="121"/>
    </location>
</feature>
<dbReference type="GO" id="GO:0009451">
    <property type="term" value="P:RNA modification"/>
    <property type="evidence" value="ECO:0007669"/>
    <property type="project" value="InterPro"/>
</dbReference>
<gene>
    <name evidence="3" type="ORF">J5N97_006770</name>
</gene>
<dbReference type="PROSITE" id="PS51375">
    <property type="entry name" value="PPR"/>
    <property type="match status" value="8"/>
</dbReference>
<dbReference type="Pfam" id="PF01535">
    <property type="entry name" value="PPR"/>
    <property type="match status" value="7"/>
</dbReference>
<evidence type="ECO:0000313" key="3">
    <source>
        <dbReference type="EMBL" id="KAJ0988414.1"/>
    </source>
</evidence>
<dbReference type="InterPro" id="IPR011990">
    <property type="entry name" value="TPR-like_helical_dom_sf"/>
</dbReference>
<reference evidence="3" key="2">
    <citation type="journal article" date="2022" name="Hortic Res">
        <title>The genome of Dioscorea zingiberensis sheds light on the biosynthesis, origin and evolution of the medicinally important diosgenin saponins.</title>
        <authorList>
            <person name="Li Y."/>
            <person name="Tan C."/>
            <person name="Li Z."/>
            <person name="Guo J."/>
            <person name="Li S."/>
            <person name="Chen X."/>
            <person name="Wang C."/>
            <person name="Dai X."/>
            <person name="Yang H."/>
            <person name="Song W."/>
            <person name="Hou L."/>
            <person name="Xu J."/>
            <person name="Tong Z."/>
            <person name="Xu A."/>
            <person name="Yuan X."/>
            <person name="Wang W."/>
            <person name="Yang Q."/>
            <person name="Chen L."/>
            <person name="Sun Z."/>
            <person name="Wang K."/>
            <person name="Pan B."/>
            <person name="Chen J."/>
            <person name="Bao Y."/>
            <person name="Liu F."/>
            <person name="Qi X."/>
            <person name="Gang D.R."/>
            <person name="Wen J."/>
            <person name="Li J."/>
        </authorList>
    </citation>
    <scope>NUCLEOTIDE SEQUENCE</scope>
    <source>
        <strain evidence="3">Dzin_1.0</strain>
    </source>
</reference>
<dbReference type="EMBL" id="JAGGNH010000001">
    <property type="protein sequence ID" value="KAJ0988414.1"/>
    <property type="molecule type" value="Genomic_DNA"/>
</dbReference>
<dbReference type="FunFam" id="1.25.40.10:FF:001216">
    <property type="entry name" value="Pentatricopeptide repeat-containing protein mitochondrial"/>
    <property type="match status" value="1"/>
</dbReference>
<dbReference type="Pfam" id="PF20431">
    <property type="entry name" value="E_motif"/>
    <property type="match status" value="1"/>
</dbReference>
<dbReference type="PANTHER" id="PTHR47926:SF397">
    <property type="entry name" value="(WILD MALAYSIAN BANANA) HYPOTHETICAL PROTEIN"/>
    <property type="match status" value="1"/>
</dbReference>
<dbReference type="FunFam" id="1.25.40.10:FF:000090">
    <property type="entry name" value="Pentatricopeptide repeat-containing protein, chloroplastic"/>
    <property type="match status" value="1"/>
</dbReference>
<proteinExistence type="predicted"/>
<evidence type="ECO:0008006" key="5">
    <source>
        <dbReference type="Google" id="ProtNLM"/>
    </source>
</evidence>
<protein>
    <recommendedName>
        <fullName evidence="5">Pentatricopeptide repeat-containing protein</fullName>
    </recommendedName>
</protein>
<dbReference type="PANTHER" id="PTHR47926">
    <property type="entry name" value="PENTATRICOPEPTIDE REPEAT-CONTAINING PROTEIN"/>
    <property type="match status" value="1"/>
</dbReference>
<keyword evidence="1" id="KW-0677">Repeat</keyword>
<dbReference type="OrthoDB" id="1882346at2759"/>
<dbReference type="Pfam" id="PF13041">
    <property type="entry name" value="PPR_2"/>
    <property type="match status" value="2"/>
</dbReference>
<feature type="repeat" description="PPR" evidence="2">
    <location>
        <begin position="590"/>
        <end position="624"/>
    </location>
</feature>
<keyword evidence="4" id="KW-1185">Reference proteome</keyword>
<reference evidence="3" key="1">
    <citation type="submission" date="2021-03" db="EMBL/GenBank/DDBJ databases">
        <authorList>
            <person name="Li Z."/>
            <person name="Yang C."/>
        </authorList>
    </citation>
    <scope>NUCLEOTIDE SEQUENCE</scope>
    <source>
        <strain evidence="3">Dzin_1.0</strain>
        <tissue evidence="3">Leaf</tissue>
    </source>
</reference>
<comment type="caution">
    <text evidence="3">The sequence shown here is derived from an EMBL/GenBank/DDBJ whole genome shotgun (WGS) entry which is preliminary data.</text>
</comment>
<feature type="repeat" description="PPR" evidence="2">
    <location>
        <begin position="190"/>
        <end position="224"/>
    </location>
</feature>
<feature type="repeat" description="PPR" evidence="2">
    <location>
        <begin position="559"/>
        <end position="589"/>
    </location>
</feature>
<feature type="repeat" description="PPR" evidence="2">
    <location>
        <begin position="489"/>
        <end position="523"/>
    </location>
</feature>
<accession>A0A9D5HTK9</accession>
<dbReference type="InterPro" id="IPR046848">
    <property type="entry name" value="E_motif"/>
</dbReference>
<dbReference type="InterPro" id="IPR002885">
    <property type="entry name" value="PPR_rpt"/>
</dbReference>
<dbReference type="InterPro" id="IPR046960">
    <property type="entry name" value="PPR_At4g14850-like_plant"/>
</dbReference>
<evidence type="ECO:0000256" key="1">
    <source>
        <dbReference type="ARBA" id="ARBA00022737"/>
    </source>
</evidence>
<dbReference type="FunFam" id="1.25.40.10:FF:000343">
    <property type="entry name" value="Pentatricopeptide repeat-containing protein At3g58590"/>
    <property type="match status" value="1"/>
</dbReference>
<evidence type="ECO:0000256" key="2">
    <source>
        <dbReference type="PROSITE-ProRule" id="PRU00708"/>
    </source>
</evidence>
<sequence length="815" mass="89504">MLKRSRLLSCAVHSSAVPPPPSLTLHNLLSSPNLHRETILQTHARILTSGNSTNPFFTSKLISLYASLRRPDLSSLLFSSFPPEHHDGFLWNSIVKARFSNSDFNAALDLYRRMRASAFSPDHFTAPMVVSACAELLWVCLGSCIHGDCVKFGLLAGNFVAVGSSLVYMYSKCGLLGDAFKMFDEMPLRDVVSWTALIVGCVRNGEFELGLCCFKEILHIGEKVNSRTVDAVLQACAGQAALWEGRCVHGFCLKSGVELSLLNMYSKCESLEDVVLAFEEMPEKDVISWTAVVGVYARKGLTAECLELCRAMMDSGLDPDGVFISCMLTGFVNSGNIIDGKAFHCVLLKSNFLIDTLVGNSLLSLYCKFEQLGIAKKVFYNMPGWDAESWNLMVCGYGKMGHDVECLDLFREMHFNGAGAQADYNILVPVISSCSQLGALSLGQSLHCYALKTKVFGDATSVCNALVGMYGRCGRLDLARIMFDGMSRDVVTWNALIAANAHLGHCNEALSLFDQMLGEGVKPTSTTLMSVLSACANIAALDRGIWIQNYIREMGLEYDVSLCTSLLDMYAKCGQLKTSREIFDSMSSKDIVAWNVMISAYGIHGYAKEALEIFEEVEKSGVKPNGITFLAVLSACSHGGLVKESKHIFARMVDHNITPTVKHYACMIDILGRSGDLSKAEAMVLSMPLKPDGGIWGALLGACKAHNNIEMGERVARMAFESDPENDGYYTLLSNMYSSAGRWEEVGRIRGLMKDRGVKKRAGWSALELCGEVLIFTVGDMSHPQSESMRLLLENLCRQMEESCYNTGKDLSWNI</sequence>
<evidence type="ECO:0000313" key="4">
    <source>
        <dbReference type="Proteomes" id="UP001085076"/>
    </source>
</evidence>
<feature type="repeat" description="PPR" evidence="2">
    <location>
        <begin position="285"/>
        <end position="319"/>
    </location>
</feature>
<dbReference type="AlphaFoldDB" id="A0A9D5HTK9"/>
<organism evidence="3 4">
    <name type="scientific">Dioscorea zingiberensis</name>
    <dbReference type="NCBI Taxonomy" id="325984"/>
    <lineage>
        <taxon>Eukaryota</taxon>
        <taxon>Viridiplantae</taxon>
        <taxon>Streptophyta</taxon>
        <taxon>Embryophyta</taxon>
        <taxon>Tracheophyta</taxon>
        <taxon>Spermatophyta</taxon>
        <taxon>Magnoliopsida</taxon>
        <taxon>Liliopsida</taxon>
        <taxon>Dioscoreales</taxon>
        <taxon>Dioscoreaceae</taxon>
        <taxon>Dioscorea</taxon>
    </lineage>
</organism>
<dbReference type="GO" id="GO:0003723">
    <property type="term" value="F:RNA binding"/>
    <property type="evidence" value="ECO:0007669"/>
    <property type="project" value="InterPro"/>
</dbReference>
<feature type="repeat" description="PPR" evidence="2">
    <location>
        <begin position="386"/>
        <end position="420"/>
    </location>
</feature>
<dbReference type="Proteomes" id="UP001085076">
    <property type="component" value="Miscellaneous, Linkage group lg01"/>
</dbReference>
<feature type="repeat" description="PPR" evidence="2">
    <location>
        <begin position="625"/>
        <end position="659"/>
    </location>
</feature>
<dbReference type="NCBIfam" id="TIGR00756">
    <property type="entry name" value="PPR"/>
    <property type="match status" value="7"/>
</dbReference>